<feature type="domain" description="Glycosyltransferase subfamily 4-like N-terminal" evidence="5">
    <location>
        <begin position="31"/>
        <end position="202"/>
    </location>
</feature>
<dbReference type="Pfam" id="PF00534">
    <property type="entry name" value="Glycos_transf_1"/>
    <property type="match status" value="1"/>
</dbReference>
<dbReference type="InterPro" id="IPR028098">
    <property type="entry name" value="Glyco_trans_4-like_N"/>
</dbReference>
<proteinExistence type="predicted"/>
<keyword evidence="3" id="KW-1133">Transmembrane helix</keyword>
<dbReference type="PANTHER" id="PTHR12526">
    <property type="entry name" value="GLYCOSYLTRANSFERASE"/>
    <property type="match status" value="1"/>
</dbReference>
<evidence type="ECO:0000259" key="5">
    <source>
        <dbReference type="Pfam" id="PF13579"/>
    </source>
</evidence>
<dbReference type="Pfam" id="PF13579">
    <property type="entry name" value="Glyco_trans_4_4"/>
    <property type="match status" value="1"/>
</dbReference>
<protein>
    <submittedName>
        <fullName evidence="6">Glycosyl transferase, group 1</fullName>
    </submittedName>
</protein>
<organism evidence="6 7">
    <name type="scientific">Renibacterium salmoninarum (strain ATCC 33209 / DSM 20767 / JCM 11484 / NBRC 15589 / NCIMB 2235)</name>
    <dbReference type="NCBI Taxonomy" id="288705"/>
    <lineage>
        <taxon>Bacteria</taxon>
        <taxon>Bacillati</taxon>
        <taxon>Actinomycetota</taxon>
        <taxon>Actinomycetes</taxon>
        <taxon>Micrococcales</taxon>
        <taxon>Micrococcaceae</taxon>
        <taxon>Renibacterium</taxon>
    </lineage>
</organism>
<evidence type="ECO:0000256" key="2">
    <source>
        <dbReference type="ARBA" id="ARBA00022679"/>
    </source>
</evidence>
<evidence type="ECO:0000256" key="3">
    <source>
        <dbReference type="SAM" id="Phobius"/>
    </source>
</evidence>
<name>A9WN77_RENSM</name>
<dbReference type="InterPro" id="IPR001296">
    <property type="entry name" value="Glyco_trans_1"/>
</dbReference>
<feature type="transmembrane region" description="Helical" evidence="3">
    <location>
        <begin position="85"/>
        <end position="104"/>
    </location>
</feature>
<dbReference type="Gene3D" id="3.40.50.2000">
    <property type="entry name" value="Glycogen Phosphorylase B"/>
    <property type="match status" value="2"/>
</dbReference>
<dbReference type="AlphaFoldDB" id="A9WN77"/>
<dbReference type="Proteomes" id="UP000002007">
    <property type="component" value="Chromosome"/>
</dbReference>
<dbReference type="EMBL" id="CP000910">
    <property type="protein sequence ID" value="ABY23076.1"/>
    <property type="molecule type" value="Genomic_DNA"/>
</dbReference>
<dbReference type="KEGG" id="rsa:RSal33209_1339"/>
<feature type="transmembrane region" description="Helical" evidence="3">
    <location>
        <begin position="110"/>
        <end position="128"/>
    </location>
</feature>
<dbReference type="eggNOG" id="COG0438">
    <property type="taxonomic scope" value="Bacteria"/>
</dbReference>
<keyword evidence="1" id="KW-0328">Glycosyltransferase</keyword>
<keyword evidence="3" id="KW-0812">Transmembrane</keyword>
<keyword evidence="2 6" id="KW-0808">Transferase</keyword>
<sequence>MARKPKVLVVGQHFWPEGFRINDICDFFVENDLDIEVLCGLPNYPTGEYSPGYSWRGPYRESHRGIKIYRAFEIRRGSNSNARVFLNYVSFPFFSLFHLPRLIFGRYDHVFIYQLSPVMMGIVGIFLGKIKRIPTTMYVLDLWPENLFSVLDVKRPWMRKIAEKVSHWHYRQVDRIVVLSDLMRSKLGEISHLAAENIEVIPQACEKIYEEEIHDAELAAQLGPGFKIVFAGNISPTQSFETILDAATELQLDGYTDIKWVIVGDGMSRHEVEAEVERRGLSSVFVFEGHHPIADIPKYTTLADALAGCLVKSELLEATVPAKVMSYIAAGRPLLLAMDGEVKELVTENAKCGLVGPAGDAAALAANVRVLYSMSSDERQTMGARGKKYHFEHLERNLVLGQLTDFLLK</sequence>
<dbReference type="SUPFAM" id="SSF53756">
    <property type="entry name" value="UDP-Glycosyltransferase/glycogen phosphorylase"/>
    <property type="match status" value="1"/>
</dbReference>
<dbReference type="CAZy" id="GT4">
    <property type="family name" value="Glycosyltransferase Family 4"/>
</dbReference>
<keyword evidence="7" id="KW-1185">Reference proteome</keyword>
<gene>
    <name evidence="6" type="ordered locus">RSal33209_1339</name>
</gene>
<evidence type="ECO:0000313" key="6">
    <source>
        <dbReference type="EMBL" id="ABY23076.1"/>
    </source>
</evidence>
<evidence type="ECO:0000256" key="1">
    <source>
        <dbReference type="ARBA" id="ARBA00022676"/>
    </source>
</evidence>
<dbReference type="RefSeq" id="WP_012244758.1">
    <property type="nucleotide sequence ID" value="NC_010168.1"/>
</dbReference>
<dbReference type="HOGENOM" id="CLU_009583_11_2_11"/>
<dbReference type="PANTHER" id="PTHR12526:SF510">
    <property type="entry name" value="D-INOSITOL 3-PHOSPHATE GLYCOSYLTRANSFERASE"/>
    <property type="match status" value="1"/>
</dbReference>
<dbReference type="STRING" id="288705.RSal33209_1339"/>
<reference evidence="7" key="1">
    <citation type="journal article" date="2008" name="J. Bacteriol.">
        <title>Genome sequence of the fish pathogen Renibacterium salmoninarum suggests reductive evolution away from an environmental Arthrobacter ancestor.</title>
        <authorList>
            <person name="Wiens G.D."/>
            <person name="Rockey D.D."/>
            <person name="Wu Z."/>
            <person name="Chang J."/>
            <person name="Levy R."/>
            <person name="Crane S."/>
            <person name="Chen D.S."/>
            <person name="Capri G.R."/>
            <person name="Burnett J.R."/>
            <person name="Sudheesh P.S."/>
            <person name="Schipma M.J."/>
            <person name="Burd H."/>
            <person name="Bhattacharyya A."/>
            <person name="Rhodes L.D."/>
            <person name="Kaul R."/>
            <person name="Strom M.S."/>
        </authorList>
    </citation>
    <scope>NUCLEOTIDE SEQUENCE [LARGE SCALE GENOMIC DNA]</scope>
    <source>
        <strain evidence="7">ATCC 33209 / DSM 20767 / JCM 11484 / NBRC 15589 / NCIMB 2235</strain>
    </source>
</reference>
<dbReference type="CDD" id="cd03794">
    <property type="entry name" value="GT4_WbuB-like"/>
    <property type="match status" value="1"/>
</dbReference>
<keyword evidence="3" id="KW-0472">Membrane</keyword>
<feature type="domain" description="Glycosyl transferase family 1" evidence="4">
    <location>
        <begin position="226"/>
        <end position="388"/>
    </location>
</feature>
<evidence type="ECO:0000259" key="4">
    <source>
        <dbReference type="Pfam" id="PF00534"/>
    </source>
</evidence>
<dbReference type="GO" id="GO:0016757">
    <property type="term" value="F:glycosyltransferase activity"/>
    <property type="evidence" value="ECO:0007669"/>
    <property type="project" value="UniProtKB-KW"/>
</dbReference>
<accession>A9WN77</accession>
<evidence type="ECO:0000313" key="7">
    <source>
        <dbReference type="Proteomes" id="UP000002007"/>
    </source>
</evidence>